<feature type="compositionally biased region" description="Basic and acidic residues" evidence="2">
    <location>
        <begin position="345"/>
        <end position="361"/>
    </location>
</feature>
<evidence type="ECO:0000313" key="4">
    <source>
        <dbReference type="EMBL" id="QDU28252.1"/>
    </source>
</evidence>
<proteinExistence type="predicted"/>
<evidence type="ECO:0000256" key="1">
    <source>
        <dbReference type="SAM" id="Coils"/>
    </source>
</evidence>
<keyword evidence="3" id="KW-0472">Membrane</keyword>
<feature type="transmembrane region" description="Helical" evidence="3">
    <location>
        <begin position="29"/>
        <end position="50"/>
    </location>
</feature>
<keyword evidence="5" id="KW-1185">Reference proteome</keyword>
<feature type="compositionally biased region" description="Pro residues" evidence="2">
    <location>
        <begin position="417"/>
        <end position="441"/>
    </location>
</feature>
<sequence length="1625" mass="178894">MAATAGSAAGKRSWQGTQRPSFDANARHMWRWLLSLLAITLVAAAIWYLINAFDIPPKTLLISVTADREELGTVPPVPMLERDEQALKDWAQATEVPVHFAKLKGLRPVDEFCRKLGSDEEQPRFETVTADGTLRPSNKSLRKQDTLIIYIRAHGLAMIEGKDPQAKPTPFLVTSFQGLANISQSNSISVNELFANLAKLADVKKLVIIDAVHFNYDPRIGQLVNQFPSAVAQAFPVNAKNLWVILPGETGELSVVAPQQQQTLFSTALFSGLRAEDTKTARTSLPKLVEQIRDRYALARSDEADLSFWQKLQMLPTAEVASQGKLPDPTGTAIIFPTIPAPKKGKGEPAPEAKEPAEKKTAAGSKLRLPLGVGLNGQLALALQQPSDAPASPADDPAKPASEAPQATADPTAPAAAPMPPVVAPPVAPSPAPPAAAPAPSPADEKPRHSPFLSEFTQQLAEAWMLRDELENWESTFGRQGWSPVHFAPHHWRKLNAFLISYEERCRAGAVNDNRQLLLDLQQLIDGMRYLKRLLQQEVEPSNQGTGVVQDLSDAWYRLRSNGSVGPSKAWLSFQAAEKNSLHDANRALKIYADTAYRFPEYVRLQGIMLSAADVKLAIGTELENCELQLKEMRASFERQSEDHQMRPNIARDLLAQAAEVQRARQALDNKLSRFGQSLTSNRSVALPGRAQAIGLLLESPLIAAADRATLLDRVLPLLDPPASPATSLRPVASSGSGELIWDHLFDQVGSEVRVIKLLTAQDRPASRPDESLIGSAKYCLGRLNELTGTGAQPHSTASALGYEFREFYSQLPPRIMDRNRSLTNSSQGITRRQLLDLYHWLLLVDGRDAYRLRGLPVFLTQPFLPEPMPDSVKITVTPNPVQLTDKEQPVQVTIDVSTDQVDIENLNVQLFLEPGSGIDVIDRERPDASTAMSNVHVGSSKRWTHIFHLKSQRPGQGEAVNLAARVKFHEVSASQDVSCLLPRPNLVDLKVIAAHRYDESKPSYGAEESLSQGSVMRLYPNRDSSFKLMLQNYASDDKKVRVQLIRVPRQTFVPDVNRPQPWSPYLFGEGRALISELQDLDAQLAKMQTLPAFLAEQVVAASPEKTPIVLPSANSPLVPVTLELKNGAPVNPANPAATPPPVDVTTGLLCVITNVEKPSERFIKWLDLVPYAPHELFELREKDISFVDGMLSFKVTLFAADAAAGMRLDQPLKVIWDRTGTGLGKPDYMESIINPQTLSATFKAEIPEAIRQDVVLRLNIDDYPRAFVYGLQLDNKIQVISPRNLKRDQLSGLHLSRLTHDKTMFLIQSQDAVYTPAVVPETVPPDLVLKYLRREERSIAGIRLDTPGNRQKMTADLQADVHSSFFTDGGWIELGYEGAEPKYRFLQDRDIKVTLEGLLTDGGLTFHTTVDDFRGLDVATDASPPDDTRTRLKASLKGGKLDLSSDAANHVQTVVFDRKAPLFEVEALLVKNRIQIDYTRRTDLIEVLGRVTDGQGVGIQTVKVTMSREPDGKVVPEGIKPVVLETMLAPDGTFRATRVVPTGLPPGTTRFNIDVQPIDLVSREGTPQTLQLEIVTPAPRVNITDRPSFTPEVKKKADEEATKKKVDDFKKNFPGATPPPPGAP</sequence>
<gene>
    <name evidence="4" type="ORF">ETAA8_33520</name>
</gene>
<dbReference type="KEGG" id="aagg:ETAA8_33520"/>
<feature type="region of interest" description="Disordered" evidence="2">
    <location>
        <begin position="385"/>
        <end position="450"/>
    </location>
</feature>
<keyword evidence="3" id="KW-0812">Transmembrane</keyword>
<dbReference type="EMBL" id="CP036274">
    <property type="protein sequence ID" value="QDU28252.1"/>
    <property type="molecule type" value="Genomic_DNA"/>
</dbReference>
<name>A0A517YDN5_9BACT</name>
<accession>A0A517YDN5</accession>
<dbReference type="RefSeq" id="WP_202921869.1">
    <property type="nucleotide sequence ID" value="NZ_CP036274.1"/>
</dbReference>
<feature type="coiled-coil region" evidence="1">
    <location>
        <begin position="623"/>
        <end position="671"/>
    </location>
</feature>
<keyword evidence="3" id="KW-1133">Transmembrane helix</keyword>
<feature type="compositionally biased region" description="Low complexity" evidence="2">
    <location>
        <begin position="385"/>
        <end position="416"/>
    </location>
</feature>
<feature type="region of interest" description="Disordered" evidence="2">
    <location>
        <begin position="337"/>
        <end position="365"/>
    </location>
</feature>
<evidence type="ECO:0000256" key="2">
    <source>
        <dbReference type="SAM" id="MobiDB-lite"/>
    </source>
</evidence>
<feature type="region of interest" description="Disordered" evidence="2">
    <location>
        <begin position="1586"/>
        <end position="1625"/>
    </location>
</feature>
<protein>
    <submittedName>
        <fullName evidence="4">Uncharacterized protein</fullName>
    </submittedName>
</protein>
<keyword evidence="1" id="KW-0175">Coiled coil</keyword>
<reference evidence="4 5" key="1">
    <citation type="submission" date="2019-02" db="EMBL/GenBank/DDBJ databases">
        <title>Deep-cultivation of Planctomycetes and their phenomic and genomic characterization uncovers novel biology.</title>
        <authorList>
            <person name="Wiegand S."/>
            <person name="Jogler M."/>
            <person name="Boedeker C."/>
            <person name="Pinto D."/>
            <person name="Vollmers J."/>
            <person name="Rivas-Marin E."/>
            <person name="Kohn T."/>
            <person name="Peeters S.H."/>
            <person name="Heuer A."/>
            <person name="Rast P."/>
            <person name="Oberbeckmann S."/>
            <person name="Bunk B."/>
            <person name="Jeske O."/>
            <person name="Meyerdierks A."/>
            <person name="Storesund J.E."/>
            <person name="Kallscheuer N."/>
            <person name="Luecker S."/>
            <person name="Lage O.M."/>
            <person name="Pohl T."/>
            <person name="Merkel B.J."/>
            <person name="Hornburger P."/>
            <person name="Mueller R.-W."/>
            <person name="Bruemmer F."/>
            <person name="Labrenz M."/>
            <person name="Spormann A.M."/>
            <person name="Op den Camp H."/>
            <person name="Overmann J."/>
            <person name="Amann R."/>
            <person name="Jetten M.S.M."/>
            <person name="Mascher T."/>
            <person name="Medema M.H."/>
            <person name="Devos D.P."/>
            <person name="Kaster A.-K."/>
            <person name="Ovreas L."/>
            <person name="Rohde M."/>
            <person name="Galperin M.Y."/>
            <person name="Jogler C."/>
        </authorList>
    </citation>
    <scope>NUCLEOTIDE SEQUENCE [LARGE SCALE GENOMIC DNA]</scope>
    <source>
        <strain evidence="4 5">ETA_A8</strain>
    </source>
</reference>
<evidence type="ECO:0000313" key="5">
    <source>
        <dbReference type="Proteomes" id="UP000315017"/>
    </source>
</evidence>
<organism evidence="4 5">
    <name type="scientific">Anatilimnocola aggregata</name>
    <dbReference type="NCBI Taxonomy" id="2528021"/>
    <lineage>
        <taxon>Bacteria</taxon>
        <taxon>Pseudomonadati</taxon>
        <taxon>Planctomycetota</taxon>
        <taxon>Planctomycetia</taxon>
        <taxon>Pirellulales</taxon>
        <taxon>Pirellulaceae</taxon>
        <taxon>Anatilimnocola</taxon>
    </lineage>
</organism>
<feature type="compositionally biased region" description="Basic and acidic residues" evidence="2">
    <location>
        <begin position="1593"/>
        <end position="1612"/>
    </location>
</feature>
<evidence type="ECO:0000256" key="3">
    <source>
        <dbReference type="SAM" id="Phobius"/>
    </source>
</evidence>
<dbReference type="Proteomes" id="UP000315017">
    <property type="component" value="Chromosome"/>
</dbReference>